<dbReference type="OMA" id="CMLFYGQ"/>
<dbReference type="GO" id="GO:0016191">
    <property type="term" value="P:synaptic vesicle uncoating"/>
    <property type="evidence" value="ECO:0007669"/>
    <property type="project" value="TreeGrafter"/>
</dbReference>
<keyword evidence="7" id="KW-0254">Endocytosis</keyword>
<dbReference type="PROSITE" id="PS51021">
    <property type="entry name" value="BAR"/>
    <property type="match status" value="1"/>
</dbReference>
<evidence type="ECO:0000256" key="11">
    <source>
        <dbReference type="ARBA" id="ARBA00023136"/>
    </source>
</evidence>
<keyword evidence="6" id="KW-0963">Cytoplasm</keyword>
<dbReference type="GO" id="GO:0005769">
    <property type="term" value="C:early endosome"/>
    <property type="evidence" value="ECO:0007669"/>
    <property type="project" value="UniProtKB-SubCell"/>
</dbReference>
<dbReference type="FunFam" id="1.20.1270.60:FF:000021">
    <property type="entry name" value="Endophilin-A2 isoform 1"/>
    <property type="match status" value="1"/>
</dbReference>
<dbReference type="CTD" id="393150"/>
<keyword evidence="5 12" id="KW-0728">SH3 domain</keyword>
<dbReference type="GO" id="GO:0072554">
    <property type="term" value="P:blood vessel lumenization"/>
    <property type="evidence" value="ECO:0007669"/>
    <property type="project" value="Ensembl"/>
</dbReference>
<evidence type="ECO:0000256" key="10">
    <source>
        <dbReference type="ARBA" id="ARBA00023121"/>
    </source>
</evidence>
<dbReference type="InterPro" id="IPR004148">
    <property type="entry name" value="BAR_dom"/>
</dbReference>
<dbReference type="PRINTS" id="PR00452">
    <property type="entry name" value="SH3DOMAIN"/>
</dbReference>
<dbReference type="GO" id="GO:0098793">
    <property type="term" value="C:presynapse"/>
    <property type="evidence" value="ECO:0007669"/>
    <property type="project" value="TreeGrafter"/>
</dbReference>
<dbReference type="InterPro" id="IPR001452">
    <property type="entry name" value="SH3_domain"/>
</dbReference>
<dbReference type="SUPFAM" id="SSF103657">
    <property type="entry name" value="BAR/IMD domain-like"/>
    <property type="match status" value="1"/>
</dbReference>
<dbReference type="SMART" id="SM00326">
    <property type="entry name" value="SH3"/>
    <property type="match status" value="1"/>
</dbReference>
<comment type="subcellular location">
    <subcellularLocation>
        <location evidence="3">Cytoplasm</location>
    </subcellularLocation>
    <subcellularLocation>
        <location evidence="2">Early endosome</location>
    </subcellularLocation>
    <subcellularLocation>
        <location evidence="1">Membrane</location>
        <topology evidence="1">Peripheral membrane protein</topology>
    </subcellularLocation>
</comment>
<accession>A0A3B1K006</accession>
<dbReference type="InterPro" id="IPR036028">
    <property type="entry name" value="SH3-like_dom_sf"/>
</dbReference>
<dbReference type="InterPro" id="IPR027267">
    <property type="entry name" value="AH/BAR_dom_sf"/>
</dbReference>
<feature type="domain" description="SH3" evidence="13">
    <location>
        <begin position="324"/>
        <end position="383"/>
    </location>
</feature>
<evidence type="ECO:0000259" key="13">
    <source>
        <dbReference type="PROSITE" id="PS50002"/>
    </source>
</evidence>
<proteinExistence type="inferred from homology"/>
<dbReference type="InParanoid" id="A0A3B1K006"/>
<dbReference type="OrthoDB" id="443981at2759"/>
<evidence type="ECO:0000256" key="9">
    <source>
        <dbReference type="ARBA" id="ARBA00023054"/>
    </source>
</evidence>
<evidence type="ECO:0000256" key="1">
    <source>
        <dbReference type="ARBA" id="ARBA00004170"/>
    </source>
</evidence>
<organism evidence="15 16">
    <name type="scientific">Astyanax mexicanus</name>
    <name type="common">Blind cave fish</name>
    <name type="synonym">Astyanax fasciatus mexicanus</name>
    <dbReference type="NCBI Taxonomy" id="7994"/>
    <lineage>
        <taxon>Eukaryota</taxon>
        <taxon>Metazoa</taxon>
        <taxon>Chordata</taxon>
        <taxon>Craniata</taxon>
        <taxon>Vertebrata</taxon>
        <taxon>Euteleostomi</taxon>
        <taxon>Actinopterygii</taxon>
        <taxon>Neopterygii</taxon>
        <taxon>Teleostei</taxon>
        <taxon>Ostariophysi</taxon>
        <taxon>Characiformes</taxon>
        <taxon>Characoidei</taxon>
        <taxon>Acestrorhamphidae</taxon>
        <taxon>Acestrorhamphinae</taxon>
        <taxon>Astyanax</taxon>
    </lineage>
</organism>
<dbReference type="GeneID" id="103045905"/>
<dbReference type="Bgee" id="ENSAMXG00000009473">
    <property type="expression patterns" value="Expressed in intestine and 10 other cell types or tissues"/>
</dbReference>
<dbReference type="STRING" id="7994.ENSAMXP00000047987"/>
<dbReference type="RefSeq" id="XP_007238150.1">
    <property type="nucleotide sequence ID" value="XM_007238088.4"/>
</dbReference>
<evidence type="ECO:0000259" key="14">
    <source>
        <dbReference type="PROSITE" id="PS51021"/>
    </source>
</evidence>
<dbReference type="InterPro" id="IPR050384">
    <property type="entry name" value="Endophilin_SH3RF"/>
</dbReference>
<reference evidence="15" key="3">
    <citation type="submission" date="2025-08" db="UniProtKB">
        <authorList>
            <consortium name="Ensembl"/>
        </authorList>
    </citation>
    <scope>IDENTIFICATION</scope>
</reference>
<evidence type="ECO:0000256" key="7">
    <source>
        <dbReference type="ARBA" id="ARBA00022583"/>
    </source>
</evidence>
<keyword evidence="10" id="KW-0446">Lipid-binding</keyword>
<dbReference type="CDD" id="cd07592">
    <property type="entry name" value="BAR_Endophilin_A"/>
    <property type="match status" value="1"/>
</dbReference>
<evidence type="ECO:0000256" key="3">
    <source>
        <dbReference type="ARBA" id="ARBA00004496"/>
    </source>
</evidence>
<dbReference type="GO" id="GO:0008289">
    <property type="term" value="F:lipid binding"/>
    <property type="evidence" value="ECO:0007669"/>
    <property type="project" value="UniProtKB-KW"/>
</dbReference>
<dbReference type="FunCoup" id="A0A3B1K006">
    <property type="interactions" value="717"/>
</dbReference>
<dbReference type="Gene3D" id="2.30.30.40">
    <property type="entry name" value="SH3 Domains"/>
    <property type="match status" value="1"/>
</dbReference>
<dbReference type="AlphaFoldDB" id="A0A3B1K006"/>
<keyword evidence="16" id="KW-1185">Reference proteome</keyword>
<comment type="similarity">
    <text evidence="4">Belongs to the endophilin family.</text>
</comment>
<reference evidence="15" key="4">
    <citation type="submission" date="2025-09" db="UniProtKB">
        <authorList>
            <consortium name="Ensembl"/>
        </authorList>
    </citation>
    <scope>IDENTIFICATION</scope>
</reference>
<dbReference type="Proteomes" id="UP000018467">
    <property type="component" value="Unassembled WGS sequence"/>
</dbReference>
<protein>
    <submittedName>
        <fullName evidence="15">SH3-domain GRB2-like 3b</fullName>
    </submittedName>
</protein>
<evidence type="ECO:0000256" key="4">
    <source>
        <dbReference type="ARBA" id="ARBA00006697"/>
    </source>
</evidence>
<dbReference type="InterPro" id="IPR035824">
    <property type="entry name" value="Endophilin_A_SH3"/>
</dbReference>
<evidence type="ECO:0000256" key="2">
    <source>
        <dbReference type="ARBA" id="ARBA00004412"/>
    </source>
</evidence>
<evidence type="ECO:0000256" key="12">
    <source>
        <dbReference type="PROSITE-ProRule" id="PRU00192"/>
    </source>
</evidence>
<dbReference type="CDD" id="cd11803">
    <property type="entry name" value="SH3_Endophilin_A"/>
    <property type="match status" value="1"/>
</dbReference>
<dbReference type="Pfam" id="PF03114">
    <property type="entry name" value="BAR"/>
    <property type="match status" value="1"/>
</dbReference>
<keyword evidence="9" id="KW-0175">Coiled coil</keyword>
<dbReference type="GO" id="GO:0098978">
    <property type="term" value="C:glutamatergic synapse"/>
    <property type="evidence" value="ECO:0007669"/>
    <property type="project" value="TreeGrafter"/>
</dbReference>
<dbReference type="PANTHER" id="PTHR14167:SF45">
    <property type="entry name" value="ENDOPHILIN-A3"/>
    <property type="match status" value="1"/>
</dbReference>
<dbReference type="Pfam" id="PF00018">
    <property type="entry name" value="SH3_1"/>
    <property type="match status" value="1"/>
</dbReference>
<dbReference type="FunFam" id="2.30.30.40:FF:000053">
    <property type="entry name" value="endophilin-A1 isoform X2"/>
    <property type="match status" value="1"/>
</dbReference>
<evidence type="ECO:0000256" key="5">
    <source>
        <dbReference type="ARBA" id="ARBA00022443"/>
    </source>
</evidence>
<dbReference type="Gene3D" id="1.20.1270.60">
    <property type="entry name" value="Arfaptin homology (AH) domain/BAR domain"/>
    <property type="match status" value="1"/>
</dbReference>
<dbReference type="SMART" id="SM00721">
    <property type="entry name" value="BAR"/>
    <property type="match status" value="1"/>
</dbReference>
<feature type="domain" description="BAR" evidence="14">
    <location>
        <begin position="18"/>
        <end position="249"/>
    </location>
</feature>
<dbReference type="PROSITE" id="PS50002">
    <property type="entry name" value="SH3"/>
    <property type="match status" value="1"/>
</dbReference>
<dbReference type="KEGG" id="amex:103045905"/>
<sequence>MSVAGLKKQLHKASQLLNEKINGVEGTKLDEDFIRMEKKFEITQKLILDLVPKTTEYLQPNPAYRAKLSMLNTVSRIRGQVKTVGYPQTEGMLGDCMLRYGSELGIESAFGCALVDMGQALKQMAQIRDCLDVRVKHSFIDPLQTLQDKELKEIMYHLRKLEGRRLDFDYKKRRKGKIADSEIKQALEKFEESKELAERSMFNLLHSDVEQMQQLLGLVDAALDYHRQSSLVLENVRSSLQNRITDASNRPKQDFRSKSIASTMCYTDIYGFSTCSSVRSSDTEVTDALSEKNVTPVVHTLNQTPVKPQISEHPAYKNGNDFHLDQPCCRAIYNFKPENQGELGFKEGDFIILTNQIDENWYEGLLSGESGFFPISYVKVLVPLPQ</sequence>
<dbReference type="SUPFAM" id="SSF50044">
    <property type="entry name" value="SH3-domain"/>
    <property type="match status" value="1"/>
</dbReference>
<evidence type="ECO:0000256" key="6">
    <source>
        <dbReference type="ARBA" id="ARBA00022490"/>
    </source>
</evidence>
<keyword evidence="11" id="KW-0472">Membrane</keyword>
<evidence type="ECO:0000313" key="16">
    <source>
        <dbReference type="Proteomes" id="UP000018467"/>
    </source>
</evidence>
<dbReference type="GO" id="GO:0016020">
    <property type="term" value="C:membrane"/>
    <property type="evidence" value="ECO:0007669"/>
    <property type="project" value="UniProtKB-SubCell"/>
</dbReference>
<keyword evidence="8" id="KW-0967">Endosome</keyword>
<reference evidence="16" key="1">
    <citation type="submission" date="2013-03" db="EMBL/GenBank/DDBJ databases">
        <authorList>
            <person name="Jeffery W."/>
            <person name="Warren W."/>
            <person name="Wilson R.K."/>
        </authorList>
    </citation>
    <scope>NUCLEOTIDE SEQUENCE</scope>
    <source>
        <strain evidence="16">female</strain>
    </source>
</reference>
<dbReference type="GeneTree" id="ENSGT00940000157398"/>
<evidence type="ECO:0000256" key="8">
    <source>
        <dbReference type="ARBA" id="ARBA00022753"/>
    </source>
</evidence>
<evidence type="ECO:0000313" key="15">
    <source>
        <dbReference type="Ensembl" id="ENSAMXP00000047987.1"/>
    </source>
</evidence>
<dbReference type="PANTHER" id="PTHR14167">
    <property type="entry name" value="SH3 DOMAIN-CONTAINING"/>
    <property type="match status" value="1"/>
</dbReference>
<name>A0A3B1K006_ASTMX</name>
<reference evidence="16" key="2">
    <citation type="journal article" date="2014" name="Nat. Commun.">
        <title>The cavefish genome reveals candidate genes for eye loss.</title>
        <authorList>
            <person name="McGaugh S.E."/>
            <person name="Gross J.B."/>
            <person name="Aken B."/>
            <person name="Blin M."/>
            <person name="Borowsky R."/>
            <person name="Chalopin D."/>
            <person name="Hinaux H."/>
            <person name="Jeffery W.R."/>
            <person name="Keene A."/>
            <person name="Ma L."/>
            <person name="Minx P."/>
            <person name="Murphy D."/>
            <person name="O'Quin K.E."/>
            <person name="Retaux S."/>
            <person name="Rohner N."/>
            <person name="Searle S.M."/>
            <person name="Stahl B.A."/>
            <person name="Tabin C."/>
            <person name="Volff J.N."/>
            <person name="Yoshizawa M."/>
            <person name="Warren W.C."/>
        </authorList>
    </citation>
    <scope>NUCLEOTIDE SEQUENCE [LARGE SCALE GENOMIC DNA]</scope>
    <source>
        <strain evidence="16">female</strain>
    </source>
</reference>
<dbReference type="Ensembl" id="ENSAMXT00000050450.1">
    <property type="protein sequence ID" value="ENSAMXP00000047987.1"/>
    <property type="gene ID" value="ENSAMXG00000009473.2"/>
</dbReference>